<gene>
    <name evidence="1" type="ORF">DRF68_12625</name>
</gene>
<organism evidence="1 2">
    <name type="scientific">Candidatus Chryseobacterium massiliense</name>
    <dbReference type="NCBI Taxonomy" id="204089"/>
    <lineage>
        <taxon>Bacteria</taxon>
        <taxon>Pseudomonadati</taxon>
        <taxon>Bacteroidota</taxon>
        <taxon>Flavobacteriia</taxon>
        <taxon>Flavobacteriales</taxon>
        <taxon>Weeksellaceae</taxon>
        <taxon>Chryseobacterium group</taxon>
        <taxon>Chryseobacterium</taxon>
    </lineage>
</organism>
<dbReference type="RefSeq" id="WP_116098945.1">
    <property type="nucleotide sequence ID" value="NZ_QNVU01000024.1"/>
</dbReference>
<accession>A0A3D9B2L0</accession>
<evidence type="ECO:0000313" key="1">
    <source>
        <dbReference type="EMBL" id="REC47880.1"/>
    </source>
</evidence>
<proteinExistence type="predicted"/>
<evidence type="ECO:0000313" key="2">
    <source>
        <dbReference type="Proteomes" id="UP000256924"/>
    </source>
</evidence>
<reference evidence="1 2" key="1">
    <citation type="journal article" date="2004" name="Emerg. Infect. Dis.">
        <title>Amoebae-resisting bacteria isolated from human nasal swabs by amoebal coculture.</title>
        <authorList>
            <person name="Greub G."/>
            <person name="La Scola B."/>
            <person name="Raoult D."/>
        </authorList>
    </citation>
    <scope>NUCLEOTIDE SEQUENCE [LARGE SCALE GENOMIC DNA]</scope>
    <source>
        <strain evidence="1 2">CCUG 51329</strain>
    </source>
</reference>
<dbReference type="Proteomes" id="UP000256924">
    <property type="component" value="Unassembled WGS sequence"/>
</dbReference>
<dbReference type="EMBL" id="QNVU01000024">
    <property type="protein sequence ID" value="REC47880.1"/>
    <property type="molecule type" value="Genomic_DNA"/>
</dbReference>
<protein>
    <submittedName>
        <fullName evidence="1">Uncharacterized protein</fullName>
    </submittedName>
</protein>
<sequence length="65" mass="7075">MPTSEDRIKNKIIQVMDQCAAENDNPQQSKEKFAEALAKAVIFEIKNITITATAPNGAVTIISIT</sequence>
<dbReference type="AlphaFoldDB" id="A0A3D9B2L0"/>
<keyword evidence="2" id="KW-1185">Reference proteome</keyword>
<name>A0A3D9B2L0_9FLAO</name>
<comment type="caution">
    <text evidence="1">The sequence shown here is derived from an EMBL/GenBank/DDBJ whole genome shotgun (WGS) entry which is preliminary data.</text>
</comment>